<feature type="compositionally biased region" description="Basic residues" evidence="1">
    <location>
        <begin position="502"/>
        <end position="511"/>
    </location>
</feature>
<keyword evidence="2" id="KW-0472">Membrane</keyword>
<feature type="transmembrane region" description="Helical" evidence="2">
    <location>
        <begin position="114"/>
        <end position="138"/>
    </location>
</feature>
<dbReference type="AlphaFoldDB" id="A0A550C083"/>
<feature type="region of interest" description="Disordered" evidence="1">
    <location>
        <begin position="361"/>
        <end position="517"/>
    </location>
</feature>
<dbReference type="SUPFAM" id="SSF81321">
    <property type="entry name" value="Family A G protein-coupled receptor-like"/>
    <property type="match status" value="1"/>
</dbReference>
<feature type="transmembrane region" description="Helical" evidence="2">
    <location>
        <begin position="532"/>
        <end position="559"/>
    </location>
</feature>
<feature type="compositionally biased region" description="Acidic residues" evidence="1">
    <location>
        <begin position="393"/>
        <end position="418"/>
    </location>
</feature>
<keyword evidence="4" id="KW-1185">Reference proteome</keyword>
<keyword evidence="2" id="KW-0812">Transmembrane</keyword>
<feature type="transmembrane region" description="Helical" evidence="2">
    <location>
        <begin position="150"/>
        <end position="172"/>
    </location>
</feature>
<comment type="caution">
    <text evidence="3">The sequence shown here is derived from an EMBL/GenBank/DDBJ whole genome shotgun (WGS) entry which is preliminary data.</text>
</comment>
<proteinExistence type="predicted"/>
<feature type="compositionally biased region" description="Basic and acidic residues" evidence="1">
    <location>
        <begin position="454"/>
        <end position="463"/>
    </location>
</feature>
<evidence type="ECO:0000313" key="4">
    <source>
        <dbReference type="Proteomes" id="UP000320762"/>
    </source>
</evidence>
<feature type="compositionally biased region" description="Acidic residues" evidence="1">
    <location>
        <begin position="370"/>
        <end position="384"/>
    </location>
</feature>
<evidence type="ECO:0000256" key="2">
    <source>
        <dbReference type="SAM" id="Phobius"/>
    </source>
</evidence>
<feature type="transmembrane region" description="Helical" evidence="2">
    <location>
        <begin position="195"/>
        <end position="218"/>
    </location>
</feature>
<reference evidence="3 4" key="1">
    <citation type="journal article" date="2019" name="New Phytol.">
        <title>Comparative genomics reveals unique wood-decay strategies and fruiting body development in the Schizophyllaceae.</title>
        <authorList>
            <person name="Almasi E."/>
            <person name="Sahu N."/>
            <person name="Krizsan K."/>
            <person name="Balint B."/>
            <person name="Kovacs G.M."/>
            <person name="Kiss B."/>
            <person name="Cseklye J."/>
            <person name="Drula E."/>
            <person name="Henrissat B."/>
            <person name="Nagy I."/>
            <person name="Chovatia M."/>
            <person name="Adam C."/>
            <person name="LaButti K."/>
            <person name="Lipzen A."/>
            <person name="Riley R."/>
            <person name="Grigoriev I.V."/>
            <person name="Nagy L.G."/>
        </authorList>
    </citation>
    <scope>NUCLEOTIDE SEQUENCE [LARGE SCALE GENOMIC DNA]</scope>
    <source>
        <strain evidence="3 4">NL-1724</strain>
    </source>
</reference>
<dbReference type="OrthoDB" id="3256745at2759"/>
<feature type="compositionally biased region" description="Low complexity" evidence="1">
    <location>
        <begin position="295"/>
        <end position="306"/>
    </location>
</feature>
<dbReference type="Proteomes" id="UP000320762">
    <property type="component" value="Unassembled WGS sequence"/>
</dbReference>
<feature type="transmembrane region" description="Helical" evidence="2">
    <location>
        <begin position="48"/>
        <end position="67"/>
    </location>
</feature>
<gene>
    <name evidence="3" type="ORF">BD626DRAFT_512386</name>
</gene>
<keyword evidence="2" id="KW-1133">Transmembrane helix</keyword>
<feature type="region of interest" description="Disordered" evidence="1">
    <location>
        <begin position="282"/>
        <end position="312"/>
    </location>
</feature>
<dbReference type="EMBL" id="VDMD01000038">
    <property type="protein sequence ID" value="TRM58166.1"/>
    <property type="molecule type" value="Genomic_DNA"/>
</dbReference>
<feature type="compositionally biased region" description="Basic and acidic residues" evidence="1">
    <location>
        <begin position="430"/>
        <end position="440"/>
    </location>
</feature>
<sequence>MGAFREAGDAPRSRDAYGRLQRLGGSEGVRIRCSFTPPAMVSSAVRTLFFGLALSGLMACWIVLVAWGRAIRSVWGPLIYLIGLTLCEGVFCLGMAWNMDPYAMPRVFCVMQPIVIAFSTFLMTGLVTAFSCSTYLFITRGGKSPLQWHPLYLLPLVAFPIAATTAQATIVIKFDAIQPSDGIQCDANDPLWTRFLSYAGAPFVMTIPSIAFSVASVIRIRATDRSARTSRLLVAPDAGFPSPVHSVCLPSPVLPAFARYSAEPGFYAASVRGPPSIASARFALPSSNHGENNYPKSSPLPSTPSSNYAQSLPSPVSVTGLITTPYHTGRRPGVSFSEPTSVWPAVLAAEKQIHLVRSEETHLARRSPFEEEDMRLDEEEDEEGSLPSSGAAEQEEVEGDEQEDEEEEQDYDYGEGVDEEGRGTQSAESELERQSAESERVCPVMGSALSVPSKDGELDMKDGDLEESVSTPMSQRPPRKREDGLEREGGLERKGGTERRGGLKRKRKPRRLSLASSVQSRRSASASHFRAAIWRIVFFQITFIAVQILSSVTTVINIATSRATPSPVGTHHAALLLAGWGPVLVFGFSPAVRREMFFWRVR</sequence>
<name>A0A550C083_9AGAR</name>
<feature type="compositionally biased region" description="Basic and acidic residues" evidence="1">
    <location>
        <begin position="480"/>
        <end position="501"/>
    </location>
</feature>
<accession>A0A550C083</accession>
<protein>
    <submittedName>
        <fullName evidence="3">Uncharacterized protein</fullName>
    </submittedName>
</protein>
<evidence type="ECO:0000256" key="1">
    <source>
        <dbReference type="SAM" id="MobiDB-lite"/>
    </source>
</evidence>
<evidence type="ECO:0000313" key="3">
    <source>
        <dbReference type="EMBL" id="TRM58166.1"/>
    </source>
</evidence>
<feature type="transmembrane region" description="Helical" evidence="2">
    <location>
        <begin position="571"/>
        <end position="592"/>
    </location>
</feature>
<feature type="transmembrane region" description="Helical" evidence="2">
    <location>
        <begin position="79"/>
        <end position="99"/>
    </location>
</feature>
<organism evidence="3 4">
    <name type="scientific">Schizophyllum amplum</name>
    <dbReference type="NCBI Taxonomy" id="97359"/>
    <lineage>
        <taxon>Eukaryota</taxon>
        <taxon>Fungi</taxon>
        <taxon>Dikarya</taxon>
        <taxon>Basidiomycota</taxon>
        <taxon>Agaricomycotina</taxon>
        <taxon>Agaricomycetes</taxon>
        <taxon>Agaricomycetidae</taxon>
        <taxon>Agaricales</taxon>
        <taxon>Schizophyllaceae</taxon>
        <taxon>Schizophyllum</taxon>
    </lineage>
</organism>